<name>A0AAN7B780_9PEZI</name>
<organism evidence="2 3">
    <name type="scientific">Rhypophila decipiens</name>
    <dbReference type="NCBI Taxonomy" id="261697"/>
    <lineage>
        <taxon>Eukaryota</taxon>
        <taxon>Fungi</taxon>
        <taxon>Dikarya</taxon>
        <taxon>Ascomycota</taxon>
        <taxon>Pezizomycotina</taxon>
        <taxon>Sordariomycetes</taxon>
        <taxon>Sordariomycetidae</taxon>
        <taxon>Sordariales</taxon>
        <taxon>Naviculisporaceae</taxon>
        <taxon>Rhypophila</taxon>
    </lineage>
</organism>
<proteinExistence type="predicted"/>
<keyword evidence="1" id="KW-0472">Membrane</keyword>
<gene>
    <name evidence="2" type="ORF">QBC37DRAFT_465241</name>
</gene>
<accession>A0AAN7B780</accession>
<dbReference type="Proteomes" id="UP001301769">
    <property type="component" value="Unassembled WGS sequence"/>
</dbReference>
<evidence type="ECO:0000313" key="2">
    <source>
        <dbReference type="EMBL" id="KAK4212632.1"/>
    </source>
</evidence>
<reference evidence="2" key="1">
    <citation type="journal article" date="2023" name="Mol. Phylogenet. Evol.">
        <title>Genome-scale phylogeny and comparative genomics of the fungal order Sordariales.</title>
        <authorList>
            <person name="Hensen N."/>
            <person name="Bonometti L."/>
            <person name="Westerberg I."/>
            <person name="Brannstrom I.O."/>
            <person name="Guillou S."/>
            <person name="Cros-Aarteil S."/>
            <person name="Calhoun S."/>
            <person name="Haridas S."/>
            <person name="Kuo A."/>
            <person name="Mondo S."/>
            <person name="Pangilinan J."/>
            <person name="Riley R."/>
            <person name="LaButti K."/>
            <person name="Andreopoulos B."/>
            <person name="Lipzen A."/>
            <person name="Chen C."/>
            <person name="Yan M."/>
            <person name="Daum C."/>
            <person name="Ng V."/>
            <person name="Clum A."/>
            <person name="Steindorff A."/>
            <person name="Ohm R.A."/>
            <person name="Martin F."/>
            <person name="Silar P."/>
            <person name="Natvig D.O."/>
            <person name="Lalanne C."/>
            <person name="Gautier V."/>
            <person name="Ament-Velasquez S.L."/>
            <person name="Kruys A."/>
            <person name="Hutchinson M.I."/>
            <person name="Powell A.J."/>
            <person name="Barry K."/>
            <person name="Miller A.N."/>
            <person name="Grigoriev I.V."/>
            <person name="Debuchy R."/>
            <person name="Gladieux P."/>
            <person name="Hiltunen Thoren M."/>
            <person name="Johannesson H."/>
        </authorList>
    </citation>
    <scope>NUCLEOTIDE SEQUENCE</scope>
    <source>
        <strain evidence="2">PSN293</strain>
    </source>
</reference>
<evidence type="ECO:0000256" key="1">
    <source>
        <dbReference type="SAM" id="Phobius"/>
    </source>
</evidence>
<keyword evidence="1" id="KW-1133">Transmembrane helix</keyword>
<feature type="transmembrane region" description="Helical" evidence="1">
    <location>
        <begin position="258"/>
        <end position="281"/>
    </location>
</feature>
<keyword evidence="1" id="KW-0812">Transmembrane</keyword>
<reference evidence="2" key="2">
    <citation type="submission" date="2023-05" db="EMBL/GenBank/DDBJ databases">
        <authorList>
            <consortium name="Lawrence Berkeley National Laboratory"/>
            <person name="Steindorff A."/>
            <person name="Hensen N."/>
            <person name="Bonometti L."/>
            <person name="Westerberg I."/>
            <person name="Brannstrom I.O."/>
            <person name="Guillou S."/>
            <person name="Cros-Aarteil S."/>
            <person name="Calhoun S."/>
            <person name="Haridas S."/>
            <person name="Kuo A."/>
            <person name="Mondo S."/>
            <person name="Pangilinan J."/>
            <person name="Riley R."/>
            <person name="Labutti K."/>
            <person name="Andreopoulos B."/>
            <person name="Lipzen A."/>
            <person name="Chen C."/>
            <person name="Yanf M."/>
            <person name="Daum C."/>
            <person name="Ng V."/>
            <person name="Clum A."/>
            <person name="Ohm R."/>
            <person name="Martin F."/>
            <person name="Silar P."/>
            <person name="Natvig D."/>
            <person name="Lalanne C."/>
            <person name="Gautier V."/>
            <person name="Ament-Velasquez S.L."/>
            <person name="Kruys A."/>
            <person name="Hutchinson M.I."/>
            <person name="Powell A.J."/>
            <person name="Barry K."/>
            <person name="Miller A.N."/>
            <person name="Grigoriev I.V."/>
            <person name="Debuchy R."/>
            <person name="Gladieux P."/>
            <person name="Thoren M.H."/>
            <person name="Johannesson H."/>
        </authorList>
    </citation>
    <scope>NUCLEOTIDE SEQUENCE</scope>
    <source>
        <strain evidence="2">PSN293</strain>
    </source>
</reference>
<dbReference type="EMBL" id="MU858123">
    <property type="protein sequence ID" value="KAK4212632.1"/>
    <property type="molecule type" value="Genomic_DNA"/>
</dbReference>
<feature type="transmembrane region" description="Helical" evidence="1">
    <location>
        <begin position="301"/>
        <end position="325"/>
    </location>
</feature>
<keyword evidence="3" id="KW-1185">Reference proteome</keyword>
<comment type="caution">
    <text evidence="2">The sequence shown here is derived from an EMBL/GenBank/DDBJ whole genome shotgun (WGS) entry which is preliminary data.</text>
</comment>
<sequence length="338" mass="37759">MAVYHGKNTKTDESRLILIQPSKSSQDRLKQIIRAPGVLEDCVILAHVVILEAAESDWEPYLRYSKQQFNRIANAAQTSQVINTGKKPKTFRYSADSHGNLVKEEIKDAIMEDTNSLCFKDSQRLEFLYEQLSRCSAIIQNSIDIATGCLAFCEALRDTTTTAAEVREASSNKLHLYIRRMKMHAQAAELLTKQVEKTAQVISQILHIRNEAEALRNTTTMRDMLKLLTDLGNSAKNESESLRVISEQSARDSRFTTVLSFTAILYLPASLVATIFSSNLVRSSGDEDTAGGRFVVAAQFWLFPVLAVALTLVTLVPTIVALRMIQARGFKLRGIKED</sequence>
<evidence type="ECO:0000313" key="3">
    <source>
        <dbReference type="Proteomes" id="UP001301769"/>
    </source>
</evidence>
<dbReference type="Gene3D" id="1.20.58.340">
    <property type="entry name" value="Magnesium transport protein CorA, transmembrane region"/>
    <property type="match status" value="1"/>
</dbReference>
<dbReference type="AlphaFoldDB" id="A0AAN7B780"/>
<protein>
    <submittedName>
        <fullName evidence="2">Uncharacterized protein</fullName>
    </submittedName>
</protein>